<feature type="transmembrane region" description="Helical" evidence="1">
    <location>
        <begin position="7"/>
        <end position="26"/>
    </location>
</feature>
<dbReference type="EMBL" id="MHHZ01000018">
    <property type="protein sequence ID" value="OGY41441.1"/>
    <property type="molecule type" value="Genomic_DNA"/>
</dbReference>
<keyword evidence="1" id="KW-1133">Transmembrane helix</keyword>
<dbReference type="Proteomes" id="UP000176498">
    <property type="component" value="Unassembled WGS sequence"/>
</dbReference>
<dbReference type="AlphaFoldDB" id="A0A1G1XNB1"/>
<protein>
    <submittedName>
        <fullName evidence="2">Uncharacterized protein</fullName>
    </submittedName>
</protein>
<keyword evidence="1" id="KW-0812">Transmembrane</keyword>
<comment type="caution">
    <text evidence="2">The sequence shown here is derived from an EMBL/GenBank/DDBJ whole genome shotgun (WGS) entry which is preliminary data.</text>
</comment>
<organism evidence="2 3">
    <name type="scientific">Candidatus Buchananbacteria bacterium RBG_13_36_9</name>
    <dbReference type="NCBI Taxonomy" id="1797530"/>
    <lineage>
        <taxon>Bacteria</taxon>
        <taxon>Candidatus Buchananiibacteriota</taxon>
    </lineage>
</organism>
<evidence type="ECO:0000313" key="2">
    <source>
        <dbReference type="EMBL" id="OGY41441.1"/>
    </source>
</evidence>
<accession>A0A1G1XNB1</accession>
<proteinExistence type="predicted"/>
<name>A0A1G1XNB1_9BACT</name>
<evidence type="ECO:0000313" key="3">
    <source>
        <dbReference type="Proteomes" id="UP000176498"/>
    </source>
</evidence>
<reference evidence="2 3" key="1">
    <citation type="journal article" date="2016" name="Nat. Commun.">
        <title>Thousands of microbial genomes shed light on interconnected biogeochemical processes in an aquifer system.</title>
        <authorList>
            <person name="Anantharaman K."/>
            <person name="Brown C.T."/>
            <person name="Hug L.A."/>
            <person name="Sharon I."/>
            <person name="Castelle C.J."/>
            <person name="Probst A.J."/>
            <person name="Thomas B.C."/>
            <person name="Singh A."/>
            <person name="Wilkins M.J."/>
            <person name="Karaoz U."/>
            <person name="Brodie E.L."/>
            <person name="Williams K.H."/>
            <person name="Hubbard S.S."/>
            <person name="Banfield J.F."/>
        </authorList>
    </citation>
    <scope>NUCLEOTIDE SEQUENCE [LARGE SCALE GENOMIC DNA]</scope>
</reference>
<gene>
    <name evidence="2" type="ORF">A2Y82_00810</name>
</gene>
<evidence type="ECO:0000256" key="1">
    <source>
        <dbReference type="SAM" id="Phobius"/>
    </source>
</evidence>
<keyword evidence="1" id="KW-0472">Membrane</keyword>
<feature type="transmembrane region" description="Helical" evidence="1">
    <location>
        <begin position="32"/>
        <end position="58"/>
    </location>
</feature>
<sequence>MIEISYSVFLIIYGLGLACFTIYAIFNLYHLFAFGFLNFISFLATFLFLAGTIIILFLTYQIGSQIDWTQTLIIPFP</sequence>